<dbReference type="Proteomes" id="UP000253945">
    <property type="component" value="Unassembled WGS sequence"/>
</dbReference>
<evidence type="ECO:0000256" key="4">
    <source>
        <dbReference type="SAM" id="SignalP"/>
    </source>
</evidence>
<evidence type="ECO:0000256" key="3">
    <source>
        <dbReference type="ARBA" id="ARBA00022729"/>
    </source>
</evidence>
<feature type="chain" id="PRO_5017034087" evidence="4">
    <location>
        <begin position="27"/>
        <end position="287"/>
    </location>
</feature>
<dbReference type="PANTHER" id="PTHR30085:SF6">
    <property type="entry name" value="ABC TRANSPORTER GLUTAMINE-BINDING PROTEIN GLNH"/>
    <property type="match status" value="1"/>
</dbReference>
<dbReference type="RefSeq" id="WP_111354360.1">
    <property type="nucleotide sequence ID" value="NZ_QEQF01000007.1"/>
</dbReference>
<dbReference type="SUPFAM" id="SSF53850">
    <property type="entry name" value="Periplasmic binding protein-like II"/>
    <property type="match status" value="1"/>
</dbReference>
<dbReference type="GO" id="GO:0005576">
    <property type="term" value="C:extracellular region"/>
    <property type="evidence" value="ECO:0007669"/>
    <property type="project" value="TreeGrafter"/>
</dbReference>
<accession>A0A369ZMC4</accession>
<evidence type="ECO:0000256" key="1">
    <source>
        <dbReference type="ARBA" id="ARBA00010333"/>
    </source>
</evidence>
<dbReference type="PROSITE" id="PS51257">
    <property type="entry name" value="PROKAR_LIPOPROTEIN"/>
    <property type="match status" value="1"/>
</dbReference>
<feature type="domain" description="Solute-binding protein family 3/N-terminal" evidence="5">
    <location>
        <begin position="50"/>
        <end position="272"/>
    </location>
</feature>
<dbReference type="Gene3D" id="3.40.190.10">
    <property type="entry name" value="Periplasmic binding protein-like II"/>
    <property type="match status" value="2"/>
</dbReference>
<evidence type="ECO:0000256" key="2">
    <source>
        <dbReference type="ARBA" id="ARBA00022448"/>
    </source>
</evidence>
<keyword evidence="7" id="KW-1185">Reference proteome</keyword>
<feature type="signal peptide" evidence="4">
    <location>
        <begin position="1"/>
        <end position="26"/>
    </location>
</feature>
<dbReference type="STRING" id="736.B0184_09110"/>
<keyword evidence="3 4" id="KW-0732">Signal</keyword>
<dbReference type="InterPro" id="IPR051455">
    <property type="entry name" value="Bact_solute-bind_prot3"/>
</dbReference>
<dbReference type="Pfam" id="PF00497">
    <property type="entry name" value="SBP_bac_3"/>
    <property type="match status" value="1"/>
</dbReference>
<evidence type="ECO:0000313" key="6">
    <source>
        <dbReference type="EMBL" id="RDF09397.1"/>
    </source>
</evidence>
<reference evidence="6 7" key="1">
    <citation type="submission" date="2018-05" db="EMBL/GenBank/DDBJ databases">
        <title>Draft Genome Sequences for a Diverse set of 7 Haemophilus Species.</title>
        <authorList>
            <person name="Nichols M."/>
            <person name="Topaz N."/>
            <person name="Wang X."/>
            <person name="Wang X."/>
            <person name="Boxrud D."/>
        </authorList>
    </citation>
    <scope>NUCLEOTIDE SEQUENCE [LARGE SCALE GENOMIC DNA]</scope>
    <source>
        <strain evidence="6 7">C2014016342</strain>
    </source>
</reference>
<comment type="similarity">
    <text evidence="1">Belongs to the bacterial solute-binding protein 3 family.</text>
</comment>
<name>A0A369ZMC4_9PAST</name>
<evidence type="ECO:0000313" key="7">
    <source>
        <dbReference type="Proteomes" id="UP000253945"/>
    </source>
</evidence>
<evidence type="ECO:0000259" key="5">
    <source>
        <dbReference type="SMART" id="SM00062"/>
    </source>
</evidence>
<dbReference type="GO" id="GO:0030288">
    <property type="term" value="C:outer membrane-bounded periplasmic space"/>
    <property type="evidence" value="ECO:0007669"/>
    <property type="project" value="TreeGrafter"/>
</dbReference>
<gene>
    <name evidence="6" type="ORF">DPV92_07660</name>
</gene>
<comment type="caution">
    <text evidence="6">The sequence shown here is derived from an EMBL/GenBank/DDBJ whole genome shotgun (WGS) entry which is preliminary data.</text>
</comment>
<proteinExistence type="inferred from homology"/>
<sequence>MKTTSKTFKKIGAFIAATIFATGLTACNDKDEPVAQKPTSTIEQLKQAGKVRIGVFSDKPPFGYVDANGKSQGFDVEIAKAITKDLLGDENKVEFVLVEAANRAEYLVSNKVDIILANFTVTPARKEVVDFADPYMKVALGVVSKDGSVITDVEQLKDKTLLLNKGTTADAYFTKNYPNIKTLKFEQNTETFEALRDGRGDALAHDNTLLFAWAKENPGFTVSIKNLGDQDTIAPAVKKGDTELLNWLNAEIQKLGKEGVLKQAYDKTLLPVYGDTISEKDVVVEYK</sequence>
<dbReference type="InterPro" id="IPR001638">
    <property type="entry name" value="Solute-binding_3/MltF_N"/>
</dbReference>
<protein>
    <submittedName>
        <fullName evidence="6">ABC transporter substrate-binding protein</fullName>
    </submittedName>
</protein>
<dbReference type="CDD" id="cd13694">
    <property type="entry name" value="PBP2_Cysteine"/>
    <property type="match status" value="1"/>
</dbReference>
<dbReference type="AlphaFoldDB" id="A0A369ZMC4"/>
<dbReference type="EMBL" id="QEQF01000007">
    <property type="protein sequence ID" value="RDF09397.1"/>
    <property type="molecule type" value="Genomic_DNA"/>
</dbReference>
<dbReference type="GO" id="GO:0006865">
    <property type="term" value="P:amino acid transport"/>
    <property type="evidence" value="ECO:0007669"/>
    <property type="project" value="TreeGrafter"/>
</dbReference>
<organism evidence="6 7">
    <name type="scientific">Haemophilus paraphrohaemolyticus</name>
    <dbReference type="NCBI Taxonomy" id="736"/>
    <lineage>
        <taxon>Bacteria</taxon>
        <taxon>Pseudomonadati</taxon>
        <taxon>Pseudomonadota</taxon>
        <taxon>Gammaproteobacteria</taxon>
        <taxon>Pasteurellales</taxon>
        <taxon>Pasteurellaceae</taxon>
        <taxon>Haemophilus</taxon>
    </lineage>
</organism>
<dbReference type="SMART" id="SM00062">
    <property type="entry name" value="PBPb"/>
    <property type="match status" value="1"/>
</dbReference>
<dbReference type="PANTHER" id="PTHR30085">
    <property type="entry name" value="AMINO ACID ABC TRANSPORTER PERMEASE"/>
    <property type="match status" value="1"/>
</dbReference>
<keyword evidence="2" id="KW-0813">Transport</keyword>